<dbReference type="AlphaFoldDB" id="A0A822YED0"/>
<gene>
    <name evidence="5" type="ORF">HUJ06_030864</name>
</gene>
<comment type="caution">
    <text evidence="5">The sequence shown here is derived from an EMBL/GenBank/DDBJ whole genome shotgun (WGS) entry which is preliminary data.</text>
</comment>
<keyword evidence="6" id="KW-1185">Reference proteome</keyword>
<accession>A0A822YED0</accession>
<dbReference type="Gene3D" id="3.40.50.2000">
    <property type="entry name" value="Glycogen Phosphorylase B"/>
    <property type="match status" value="2"/>
</dbReference>
<keyword evidence="3" id="KW-0328">Glycosyltransferase</keyword>
<evidence type="ECO:0000256" key="4">
    <source>
        <dbReference type="RuleBase" id="RU362057"/>
    </source>
</evidence>
<dbReference type="EMBL" id="DUZY01000002">
    <property type="protein sequence ID" value="DAD29396.1"/>
    <property type="molecule type" value="Genomic_DNA"/>
</dbReference>
<dbReference type="GO" id="GO:0035251">
    <property type="term" value="F:UDP-glucosyltransferase activity"/>
    <property type="evidence" value="ECO:0007669"/>
    <property type="project" value="InterPro"/>
</dbReference>
<evidence type="ECO:0000313" key="6">
    <source>
        <dbReference type="Proteomes" id="UP000607653"/>
    </source>
</evidence>
<evidence type="ECO:0000256" key="3">
    <source>
        <dbReference type="RuleBase" id="RU003718"/>
    </source>
</evidence>
<dbReference type="InterPro" id="IPR050481">
    <property type="entry name" value="UDP-glycosyltransf_plant"/>
</dbReference>
<dbReference type="PANTHER" id="PTHR48048">
    <property type="entry name" value="GLYCOSYLTRANSFERASE"/>
    <property type="match status" value="1"/>
</dbReference>
<dbReference type="Proteomes" id="UP000607653">
    <property type="component" value="Unassembled WGS sequence"/>
</dbReference>
<reference evidence="5 6" key="1">
    <citation type="journal article" date="2020" name="Mol. Biol. Evol.">
        <title>Distinct Expression and Methylation Patterns for Genes with Different Fates following a Single Whole-Genome Duplication in Flowering Plants.</title>
        <authorList>
            <person name="Shi T."/>
            <person name="Rahmani R.S."/>
            <person name="Gugger P.F."/>
            <person name="Wang M."/>
            <person name="Li H."/>
            <person name="Zhang Y."/>
            <person name="Li Z."/>
            <person name="Wang Q."/>
            <person name="Van de Peer Y."/>
            <person name="Marchal K."/>
            <person name="Chen J."/>
        </authorList>
    </citation>
    <scope>NUCLEOTIDE SEQUENCE [LARGE SCALE GENOMIC DNA]</scope>
    <source>
        <tissue evidence="5">Leaf</tissue>
    </source>
</reference>
<dbReference type="SUPFAM" id="SSF53756">
    <property type="entry name" value="UDP-Glycosyltransferase/glycogen phosphorylase"/>
    <property type="match status" value="1"/>
</dbReference>
<proteinExistence type="inferred from homology"/>
<evidence type="ECO:0000313" key="5">
    <source>
        <dbReference type="EMBL" id="DAD29396.1"/>
    </source>
</evidence>
<dbReference type="EC" id="2.4.1.-" evidence="4"/>
<evidence type="ECO:0000256" key="1">
    <source>
        <dbReference type="ARBA" id="ARBA00009995"/>
    </source>
</evidence>
<dbReference type="PROSITE" id="PS00375">
    <property type="entry name" value="UDPGT"/>
    <property type="match status" value="1"/>
</dbReference>
<sequence length="475" mass="52777">MKETIVLYPAPEIGHLMSMVELGKQILRHHNHISLAVLLATGPYDNPATTSYINHVSQTNPSISFHQFPPLSTPLDTSPTRSQAAIFFEFLRLNDPNVLQALKCISLTSTIRSFVIDLFCTSAFHIGSDLNIPTYYFFTSGAAILAYFLYLPTIHTQTTPSLKNLTTTYLHFPGLPPILGSQMVEIVLERTDPAYDDFMYFTAHLPKSKGIIVNTFESLETIAIKVISDGVCLPDAPIPPVHYVGPLIADANERRGDVPWINCLSWLDAQPSRSVVFLCFGSRGTFSVAQLKEIAHGLEKSGQRFLWVVKPPPPIQGDKGLRFAVQSDLDLEALLPEGFLNRTKDRGLVVKSWAPQQEILSRESVGGFVTHCGWNSVLEAVCAGVPMVAWPLYAEQFMNRTVLVEQMKLVMPLDQAEDGFVSAAEVEKRVRALTESEDGRVLRERSEEMKMAAKAAWVEGGSSFVAFNKFSESWK</sequence>
<dbReference type="FunFam" id="3.40.50.2000:FF:000020">
    <property type="entry name" value="Glycosyltransferase"/>
    <property type="match status" value="1"/>
</dbReference>
<dbReference type="InterPro" id="IPR002213">
    <property type="entry name" value="UDP_glucos_trans"/>
</dbReference>
<dbReference type="PANTHER" id="PTHR48048:SF20">
    <property type="entry name" value="GLYCOSYLTRANSFERASE"/>
    <property type="match status" value="1"/>
</dbReference>
<dbReference type="InterPro" id="IPR035595">
    <property type="entry name" value="UDP_glycos_trans_CS"/>
</dbReference>
<protein>
    <recommendedName>
        <fullName evidence="4">Glycosyltransferase</fullName>
        <ecNumber evidence="4">2.4.1.-</ecNumber>
    </recommendedName>
</protein>
<keyword evidence="2 3" id="KW-0808">Transferase</keyword>
<comment type="similarity">
    <text evidence="1 3">Belongs to the UDP-glycosyltransferase family.</text>
</comment>
<dbReference type="Pfam" id="PF00201">
    <property type="entry name" value="UDPGT"/>
    <property type="match status" value="1"/>
</dbReference>
<dbReference type="FunFam" id="3.40.50.2000:FF:000095">
    <property type="entry name" value="Glycosyltransferase"/>
    <property type="match status" value="1"/>
</dbReference>
<evidence type="ECO:0000256" key="2">
    <source>
        <dbReference type="ARBA" id="ARBA00022679"/>
    </source>
</evidence>
<organism evidence="5 6">
    <name type="scientific">Nelumbo nucifera</name>
    <name type="common">Sacred lotus</name>
    <dbReference type="NCBI Taxonomy" id="4432"/>
    <lineage>
        <taxon>Eukaryota</taxon>
        <taxon>Viridiplantae</taxon>
        <taxon>Streptophyta</taxon>
        <taxon>Embryophyta</taxon>
        <taxon>Tracheophyta</taxon>
        <taxon>Spermatophyta</taxon>
        <taxon>Magnoliopsida</taxon>
        <taxon>Proteales</taxon>
        <taxon>Nelumbonaceae</taxon>
        <taxon>Nelumbo</taxon>
    </lineage>
</organism>
<dbReference type="CDD" id="cd03784">
    <property type="entry name" value="GT1_Gtf-like"/>
    <property type="match status" value="1"/>
</dbReference>
<name>A0A822YED0_NELNU</name>